<dbReference type="PANTHER" id="PTHR46239">
    <property type="entry name" value="DNA REPAIR PROTEIN RAD51 HOMOLOG 3 RAD51C"/>
    <property type="match status" value="1"/>
</dbReference>
<keyword evidence="4" id="KW-0067">ATP-binding</keyword>
<evidence type="ECO:0000313" key="9">
    <source>
        <dbReference type="EMBL" id="VDO01854.1"/>
    </source>
</evidence>
<keyword evidence="2" id="KW-0547">Nucleotide-binding</keyword>
<sequence length="84" mass="8846">MEVIVTNQITTRIVSSGTSTAAQGCLVPALGDSWGHICSVRILLSKGDGTNGDRRRTARLLKHPGRPPGTATYQVTTGGIRDCP</sequence>
<dbReference type="GO" id="GO:0033065">
    <property type="term" value="C:Rad51C-XRCC3 complex"/>
    <property type="evidence" value="ECO:0007669"/>
    <property type="project" value="TreeGrafter"/>
</dbReference>
<dbReference type="Gene3D" id="3.40.50.300">
    <property type="entry name" value="P-loop containing nucleotide triphosphate hydrolases"/>
    <property type="match status" value="1"/>
</dbReference>
<evidence type="ECO:0000256" key="6">
    <source>
        <dbReference type="ARBA" id="ARBA00023242"/>
    </source>
</evidence>
<dbReference type="OrthoDB" id="5957327at2759"/>
<dbReference type="Proteomes" id="UP000278807">
    <property type="component" value="Unassembled WGS sequence"/>
</dbReference>
<dbReference type="GO" id="GO:0005524">
    <property type="term" value="F:ATP binding"/>
    <property type="evidence" value="ECO:0007669"/>
    <property type="project" value="UniProtKB-KW"/>
</dbReference>
<keyword evidence="10" id="KW-1185">Reference proteome</keyword>
<comment type="subcellular location">
    <subcellularLocation>
        <location evidence="1">Nucleus</location>
    </subcellularLocation>
</comment>
<keyword evidence="3" id="KW-0227">DNA damage</keyword>
<evidence type="ECO:0000256" key="4">
    <source>
        <dbReference type="ARBA" id="ARBA00022840"/>
    </source>
</evidence>
<accession>A0A0R3TG08</accession>
<evidence type="ECO:0000256" key="2">
    <source>
        <dbReference type="ARBA" id="ARBA00022741"/>
    </source>
</evidence>
<dbReference type="InterPro" id="IPR027417">
    <property type="entry name" value="P-loop_NTPase"/>
</dbReference>
<dbReference type="Pfam" id="PF08423">
    <property type="entry name" value="Rad51"/>
    <property type="match status" value="1"/>
</dbReference>
<dbReference type="GO" id="GO:0033063">
    <property type="term" value="C:Rad51B-Rad51C-Rad51D-XRCC2 complex"/>
    <property type="evidence" value="ECO:0007669"/>
    <property type="project" value="TreeGrafter"/>
</dbReference>
<dbReference type="InterPro" id="IPR013632">
    <property type="entry name" value="Rad51_C"/>
</dbReference>
<evidence type="ECO:0000313" key="10">
    <source>
        <dbReference type="Proteomes" id="UP000278807"/>
    </source>
</evidence>
<proteinExistence type="predicted"/>
<dbReference type="GO" id="GO:0000400">
    <property type="term" value="F:four-way junction DNA binding"/>
    <property type="evidence" value="ECO:0007669"/>
    <property type="project" value="TreeGrafter"/>
</dbReference>
<evidence type="ECO:0000256" key="5">
    <source>
        <dbReference type="ARBA" id="ARBA00023204"/>
    </source>
</evidence>
<feature type="region of interest" description="Disordered" evidence="7">
    <location>
        <begin position="59"/>
        <end position="84"/>
    </location>
</feature>
<reference evidence="9 10" key="2">
    <citation type="submission" date="2018-11" db="EMBL/GenBank/DDBJ databases">
        <authorList>
            <consortium name="Pathogen Informatics"/>
        </authorList>
    </citation>
    <scope>NUCLEOTIDE SEQUENCE [LARGE SCALE GENOMIC DNA]</scope>
</reference>
<gene>
    <name evidence="9" type="ORF">HNAJ_LOCUS5994</name>
</gene>
<dbReference type="STRING" id="102285.A0A0R3TG08"/>
<keyword evidence="6" id="KW-0539">Nucleus</keyword>
<evidence type="ECO:0000256" key="3">
    <source>
        <dbReference type="ARBA" id="ARBA00022763"/>
    </source>
</evidence>
<dbReference type="InterPro" id="IPR052093">
    <property type="entry name" value="HR_Repair_Mediator"/>
</dbReference>
<feature type="domain" description="Rad51-like C-terminal" evidence="8">
    <location>
        <begin position="3"/>
        <end position="82"/>
    </location>
</feature>
<evidence type="ECO:0000313" key="11">
    <source>
        <dbReference type="WBParaSite" id="HNAJ_0000599901-mRNA-1"/>
    </source>
</evidence>
<dbReference type="GO" id="GO:0008821">
    <property type="term" value="F:crossover junction DNA endonuclease activity"/>
    <property type="evidence" value="ECO:0007669"/>
    <property type="project" value="TreeGrafter"/>
</dbReference>
<evidence type="ECO:0000259" key="8">
    <source>
        <dbReference type="Pfam" id="PF08423"/>
    </source>
</evidence>
<dbReference type="GO" id="GO:0005657">
    <property type="term" value="C:replication fork"/>
    <property type="evidence" value="ECO:0007669"/>
    <property type="project" value="TreeGrafter"/>
</dbReference>
<dbReference type="EMBL" id="UZAE01005837">
    <property type="protein sequence ID" value="VDO01854.1"/>
    <property type="molecule type" value="Genomic_DNA"/>
</dbReference>
<dbReference type="GO" id="GO:0007131">
    <property type="term" value="P:reciprocal meiotic recombination"/>
    <property type="evidence" value="ECO:0007669"/>
    <property type="project" value="TreeGrafter"/>
</dbReference>
<keyword evidence="5" id="KW-0234">DNA repair</keyword>
<name>A0A0R3TG08_RODNA</name>
<evidence type="ECO:0000256" key="1">
    <source>
        <dbReference type="ARBA" id="ARBA00004123"/>
    </source>
</evidence>
<dbReference type="WBParaSite" id="HNAJ_0000599901-mRNA-1">
    <property type="protein sequence ID" value="HNAJ_0000599901-mRNA-1"/>
    <property type="gene ID" value="HNAJ_0000599901"/>
</dbReference>
<dbReference type="PANTHER" id="PTHR46239:SF1">
    <property type="entry name" value="DNA REPAIR PROTEIN RAD51 HOMOLOG 3"/>
    <property type="match status" value="1"/>
</dbReference>
<dbReference type="AlphaFoldDB" id="A0A0R3TG08"/>
<reference evidence="11" key="1">
    <citation type="submission" date="2017-02" db="UniProtKB">
        <authorList>
            <consortium name="WormBaseParasite"/>
        </authorList>
    </citation>
    <scope>IDENTIFICATION</scope>
</reference>
<dbReference type="GO" id="GO:0000707">
    <property type="term" value="P:meiotic DNA recombinase assembly"/>
    <property type="evidence" value="ECO:0007669"/>
    <property type="project" value="TreeGrafter"/>
</dbReference>
<evidence type="ECO:0000256" key="7">
    <source>
        <dbReference type="SAM" id="MobiDB-lite"/>
    </source>
</evidence>
<dbReference type="SUPFAM" id="SSF52540">
    <property type="entry name" value="P-loop containing nucleoside triphosphate hydrolases"/>
    <property type="match status" value="1"/>
</dbReference>
<organism evidence="11">
    <name type="scientific">Rodentolepis nana</name>
    <name type="common">Dwarf tapeworm</name>
    <name type="synonym">Hymenolepis nana</name>
    <dbReference type="NCBI Taxonomy" id="102285"/>
    <lineage>
        <taxon>Eukaryota</taxon>
        <taxon>Metazoa</taxon>
        <taxon>Spiralia</taxon>
        <taxon>Lophotrochozoa</taxon>
        <taxon>Platyhelminthes</taxon>
        <taxon>Cestoda</taxon>
        <taxon>Eucestoda</taxon>
        <taxon>Cyclophyllidea</taxon>
        <taxon>Hymenolepididae</taxon>
        <taxon>Rodentolepis</taxon>
    </lineage>
</organism>
<protein>
    <submittedName>
        <fullName evidence="11">Rad51 domain-containing protein</fullName>
    </submittedName>
</protein>